<dbReference type="InterPro" id="IPR017900">
    <property type="entry name" value="4Fe4S_Fe_S_CS"/>
</dbReference>
<name>A0A7T1AME8_ATRLM</name>
<dbReference type="GO" id="GO:0051536">
    <property type="term" value="F:iron-sulfur cluster binding"/>
    <property type="evidence" value="ECO:0007669"/>
    <property type="project" value="UniProtKB-KW"/>
</dbReference>
<proteinExistence type="predicted"/>
<dbReference type="Gene3D" id="3.30.70.20">
    <property type="match status" value="1"/>
</dbReference>
<dbReference type="PROSITE" id="PS51379">
    <property type="entry name" value="4FE4S_FER_2"/>
    <property type="match status" value="2"/>
</dbReference>
<feature type="domain" description="4Fe-4S ferredoxin-type" evidence="4">
    <location>
        <begin position="195"/>
        <end position="224"/>
    </location>
</feature>
<keyword evidence="1" id="KW-0479">Metal-binding</keyword>
<dbReference type="EMBL" id="CP065383">
    <property type="protein sequence ID" value="QPM68604.1"/>
    <property type="molecule type" value="Genomic_DNA"/>
</dbReference>
<organism evidence="5 6">
    <name type="scientific">Atribacter laminatus</name>
    <dbReference type="NCBI Taxonomy" id="2847778"/>
    <lineage>
        <taxon>Bacteria</taxon>
        <taxon>Pseudomonadati</taxon>
        <taxon>Atribacterota</taxon>
        <taxon>Atribacteria</taxon>
        <taxon>Atribacterales</taxon>
        <taxon>Atribacteraceae</taxon>
        <taxon>Atribacter</taxon>
    </lineage>
</organism>
<sequence length="285" mass="32947">MSTEIFYFSGTGNSLYVAKELQKRIPDTQLIPMVKQLSKEVIKTEAKVVGFVFPVHAMTLPIPVRKFLRKIDLKTSQYVFAVATRLGLVFNDFKKVDQLLKKQRKRLDSHFLINMYSNDVKFENYQTPTPQEIQKIESKVNEHLDAIAKVILNRERSLEKDTDYLIGLPYNRFFNFFLERLVVFAHGFSEYIGGVNYFYTDSRCNGCGICSRVCLSQKIRMIDKTPVWDKKVLCYMCYACVNFCPKQAAQIKGIPGVIKSYSQANGRYPHPYATVKALEDQKLRV</sequence>
<protein>
    <recommendedName>
        <fullName evidence="4">4Fe-4S ferredoxin-type domain-containing protein</fullName>
    </recommendedName>
</protein>
<keyword evidence="6" id="KW-1185">Reference proteome</keyword>
<evidence type="ECO:0000313" key="5">
    <source>
        <dbReference type="EMBL" id="QPM68604.1"/>
    </source>
</evidence>
<dbReference type="SUPFAM" id="SSF52218">
    <property type="entry name" value="Flavoproteins"/>
    <property type="match status" value="1"/>
</dbReference>
<dbReference type="NCBIfam" id="NF038196">
    <property type="entry name" value="ferrodoxin_EFR1"/>
    <property type="match status" value="1"/>
</dbReference>
<evidence type="ECO:0000313" key="6">
    <source>
        <dbReference type="Proteomes" id="UP000594463"/>
    </source>
</evidence>
<dbReference type="InterPro" id="IPR017896">
    <property type="entry name" value="4Fe4S_Fe-S-bd"/>
</dbReference>
<dbReference type="PROSITE" id="PS00198">
    <property type="entry name" value="4FE4S_FER_1"/>
    <property type="match status" value="1"/>
</dbReference>
<evidence type="ECO:0000259" key="4">
    <source>
        <dbReference type="PROSITE" id="PS51379"/>
    </source>
</evidence>
<dbReference type="GO" id="GO:0046872">
    <property type="term" value="F:metal ion binding"/>
    <property type="evidence" value="ECO:0007669"/>
    <property type="project" value="UniProtKB-KW"/>
</dbReference>
<evidence type="ECO:0000256" key="3">
    <source>
        <dbReference type="ARBA" id="ARBA00023014"/>
    </source>
</evidence>
<dbReference type="RefSeq" id="WP_218111104.1">
    <property type="nucleotide sequence ID" value="NZ_CP065383.1"/>
</dbReference>
<dbReference type="Proteomes" id="UP000594463">
    <property type="component" value="Chromosome"/>
</dbReference>
<dbReference type="AlphaFoldDB" id="A0A7T1AME8"/>
<dbReference type="KEGG" id="alam:RT761_01826"/>
<keyword evidence="3" id="KW-0411">Iron-sulfur</keyword>
<gene>
    <name evidence="5" type="ORF">RT761_01826</name>
</gene>
<accession>A0A7T1AME8</accession>
<dbReference type="InterPro" id="IPR047964">
    <property type="entry name" value="EFR1-like"/>
</dbReference>
<dbReference type="SUPFAM" id="SSF54862">
    <property type="entry name" value="4Fe-4S ferredoxins"/>
    <property type="match status" value="1"/>
</dbReference>
<reference evidence="5 6" key="1">
    <citation type="journal article" date="2021" name="Nat. Commun.">
        <title>Isolation of a member of the candidate phylum Atribacteria reveals a unique cell membrane structure.</title>
        <authorList>
            <person name="Taiki K."/>
            <person name="Nobu M.K."/>
            <person name="Kusada H."/>
            <person name="Meng X.-Y."/>
            <person name="Hosoki N."/>
            <person name="Uematsu K."/>
            <person name="Yoshioka H."/>
            <person name="Kamagata Y."/>
            <person name="Tamaki H."/>
        </authorList>
    </citation>
    <scope>NUCLEOTIDE SEQUENCE [LARGE SCALE GENOMIC DNA]</scope>
    <source>
        <strain evidence="5 6">RT761</strain>
    </source>
</reference>
<keyword evidence="2" id="KW-0408">Iron</keyword>
<feature type="domain" description="4Fe-4S ferredoxin-type" evidence="4">
    <location>
        <begin position="226"/>
        <end position="254"/>
    </location>
</feature>
<dbReference type="InterPro" id="IPR029039">
    <property type="entry name" value="Flavoprotein-like_sf"/>
</dbReference>
<dbReference type="Gene3D" id="3.40.50.360">
    <property type="match status" value="1"/>
</dbReference>
<evidence type="ECO:0000256" key="1">
    <source>
        <dbReference type="ARBA" id="ARBA00022723"/>
    </source>
</evidence>
<evidence type="ECO:0000256" key="2">
    <source>
        <dbReference type="ARBA" id="ARBA00023004"/>
    </source>
</evidence>